<evidence type="ECO:0000313" key="6">
    <source>
        <dbReference type="Proteomes" id="UP000295741"/>
    </source>
</evidence>
<name>A0A4R6J237_9BACT</name>
<keyword evidence="6" id="KW-1185">Reference proteome</keyword>
<comment type="caution">
    <text evidence="5">The sequence shown here is derived from an EMBL/GenBank/DDBJ whole genome shotgun (WGS) entry which is preliminary data.</text>
</comment>
<comment type="pathway">
    <text evidence="1">Lipid metabolism.</text>
</comment>
<evidence type="ECO:0000259" key="4">
    <source>
        <dbReference type="SMART" id="SM00563"/>
    </source>
</evidence>
<evidence type="ECO:0000256" key="3">
    <source>
        <dbReference type="ARBA" id="ARBA00023315"/>
    </source>
</evidence>
<sequence>MRLLWKLYLWMTGWKVQSDFPHHIPKAVIIVAPHTSAWDFIIGLAVRSVLSLQHVKYLGKAELFESRFGFFFRRMGGYPVDRSNKHNMVDQVVDLFNQHEQFVLALSPEGTRKKVERLKTGFYHIAKKAGVPIIMTAFDFKKKQVYFAAPFYPTEDEAADFKCIISFYAPVQGKKADQGLAHLQNESSI</sequence>
<organism evidence="5 6">
    <name type="scientific">Sediminibacterium goheungense</name>
    <dbReference type="NCBI Taxonomy" id="1086393"/>
    <lineage>
        <taxon>Bacteria</taxon>
        <taxon>Pseudomonadati</taxon>
        <taxon>Bacteroidota</taxon>
        <taxon>Chitinophagia</taxon>
        <taxon>Chitinophagales</taxon>
        <taxon>Chitinophagaceae</taxon>
        <taxon>Sediminibacterium</taxon>
    </lineage>
</organism>
<evidence type="ECO:0000256" key="2">
    <source>
        <dbReference type="ARBA" id="ARBA00022679"/>
    </source>
</evidence>
<dbReference type="SMART" id="SM00563">
    <property type="entry name" value="PlsC"/>
    <property type="match status" value="1"/>
</dbReference>
<dbReference type="PANTHER" id="PTHR10434">
    <property type="entry name" value="1-ACYL-SN-GLYCEROL-3-PHOSPHATE ACYLTRANSFERASE"/>
    <property type="match status" value="1"/>
</dbReference>
<gene>
    <name evidence="5" type="ORF">BC659_1429</name>
</gene>
<dbReference type="GO" id="GO:0003841">
    <property type="term" value="F:1-acylglycerol-3-phosphate O-acyltransferase activity"/>
    <property type="evidence" value="ECO:0007669"/>
    <property type="project" value="TreeGrafter"/>
</dbReference>
<accession>A0A4R6J237</accession>
<dbReference type="SUPFAM" id="SSF69593">
    <property type="entry name" value="Glycerol-3-phosphate (1)-acyltransferase"/>
    <property type="match status" value="1"/>
</dbReference>
<feature type="domain" description="Phospholipid/glycerol acyltransferase" evidence="4">
    <location>
        <begin position="28"/>
        <end position="141"/>
    </location>
</feature>
<proteinExistence type="predicted"/>
<keyword evidence="3 5" id="KW-0012">Acyltransferase</keyword>
<evidence type="ECO:0000256" key="1">
    <source>
        <dbReference type="ARBA" id="ARBA00005189"/>
    </source>
</evidence>
<dbReference type="InterPro" id="IPR002123">
    <property type="entry name" value="Plipid/glycerol_acylTrfase"/>
</dbReference>
<dbReference type="Pfam" id="PF01553">
    <property type="entry name" value="Acyltransferase"/>
    <property type="match status" value="1"/>
</dbReference>
<dbReference type="AlphaFoldDB" id="A0A4R6J237"/>
<reference evidence="5 6" key="1">
    <citation type="submission" date="2019-03" db="EMBL/GenBank/DDBJ databases">
        <title>Genomic Encyclopedia of Archaeal and Bacterial Type Strains, Phase II (KMG-II): from individual species to whole genera.</title>
        <authorList>
            <person name="Goeker M."/>
        </authorList>
    </citation>
    <scope>NUCLEOTIDE SEQUENCE [LARGE SCALE GENOMIC DNA]</scope>
    <source>
        <strain evidence="5 6">DSM 28323</strain>
    </source>
</reference>
<dbReference type="PANTHER" id="PTHR10434:SF9">
    <property type="entry name" value="PHOSPHOLIPID_GLYCEROL ACYLTRANSFERASE DOMAIN-CONTAINING PROTEIN"/>
    <property type="match status" value="1"/>
</dbReference>
<keyword evidence="2 5" id="KW-0808">Transferase</keyword>
<dbReference type="GO" id="GO:0006654">
    <property type="term" value="P:phosphatidic acid biosynthetic process"/>
    <property type="evidence" value="ECO:0007669"/>
    <property type="project" value="TreeGrafter"/>
</dbReference>
<dbReference type="Proteomes" id="UP000295741">
    <property type="component" value="Unassembled WGS sequence"/>
</dbReference>
<evidence type="ECO:0000313" key="5">
    <source>
        <dbReference type="EMBL" id="TDO29340.1"/>
    </source>
</evidence>
<protein>
    <submittedName>
        <fullName evidence="5">1-acyl-sn-glycerol-3-phosphate acyltransferase</fullName>
    </submittedName>
</protein>
<dbReference type="EMBL" id="SNWP01000010">
    <property type="protein sequence ID" value="TDO29340.1"/>
    <property type="molecule type" value="Genomic_DNA"/>
</dbReference>
<dbReference type="OrthoDB" id="9796839at2"/>
<dbReference type="RefSeq" id="WP_133473945.1">
    <property type="nucleotide sequence ID" value="NZ_SNWP01000010.1"/>
</dbReference>